<dbReference type="Gene3D" id="3.10.20.30">
    <property type="match status" value="1"/>
</dbReference>
<evidence type="ECO:0000256" key="3">
    <source>
        <dbReference type="ARBA" id="ARBA00024247"/>
    </source>
</evidence>
<dbReference type="GO" id="GO:1990133">
    <property type="term" value="C:molybdopterin adenylyltransferase complex"/>
    <property type="evidence" value="ECO:0007669"/>
    <property type="project" value="TreeGrafter"/>
</dbReference>
<dbReference type="GO" id="GO:0000166">
    <property type="term" value="F:nucleotide binding"/>
    <property type="evidence" value="ECO:0007669"/>
    <property type="project" value="UniProtKB-KW"/>
</dbReference>
<sequence length="114" mass="12344">MGSNRNWCYSGPMTSPDQTAAPIHVHLRYFASVRELLGRGRETREVPTGTTAGGLFALLAGDEPRLAALRETTLLMVNREYGAADRPLTDGDELALIPPVSGGGDPDPNRHFRV</sequence>
<keyword evidence="1" id="KW-0547">Nucleotide-binding</keyword>
<dbReference type="CDD" id="cd00754">
    <property type="entry name" value="Ubl_MoaD"/>
    <property type="match status" value="1"/>
</dbReference>
<dbReference type="InterPro" id="IPR044672">
    <property type="entry name" value="MOCS2A"/>
</dbReference>
<evidence type="ECO:0000256" key="2">
    <source>
        <dbReference type="ARBA" id="ARBA00024200"/>
    </source>
</evidence>
<reference evidence="5" key="1">
    <citation type="submission" date="2020-02" db="EMBL/GenBank/DDBJ databases">
        <authorList>
            <person name="Meier V. D."/>
        </authorList>
    </citation>
    <scope>NUCLEOTIDE SEQUENCE</scope>
    <source>
        <strain evidence="5">AVDCRST_MAG73</strain>
    </source>
</reference>
<dbReference type="UniPathway" id="UPA00344"/>
<dbReference type="InterPro" id="IPR016155">
    <property type="entry name" value="Mopterin_synth/thiamin_S_b"/>
</dbReference>
<evidence type="ECO:0000256" key="4">
    <source>
        <dbReference type="SAM" id="MobiDB-lite"/>
    </source>
</evidence>
<feature type="non-terminal residue" evidence="5">
    <location>
        <position position="114"/>
    </location>
</feature>
<dbReference type="Pfam" id="PF02597">
    <property type="entry name" value="ThiS"/>
    <property type="match status" value="1"/>
</dbReference>
<evidence type="ECO:0000256" key="1">
    <source>
        <dbReference type="ARBA" id="ARBA00022741"/>
    </source>
</evidence>
<dbReference type="PANTHER" id="PTHR33359">
    <property type="entry name" value="MOLYBDOPTERIN SYNTHASE SULFUR CARRIER SUBUNIT"/>
    <property type="match status" value="1"/>
</dbReference>
<feature type="region of interest" description="Disordered" evidence="4">
    <location>
        <begin position="89"/>
        <end position="114"/>
    </location>
</feature>
<comment type="similarity">
    <text evidence="2">Belongs to the MoaD family.</text>
</comment>
<gene>
    <name evidence="5" type="ORF">AVDCRST_MAG73-2146</name>
</gene>
<organism evidence="5">
    <name type="scientific">uncultured Thermomicrobiales bacterium</name>
    <dbReference type="NCBI Taxonomy" id="1645740"/>
    <lineage>
        <taxon>Bacteria</taxon>
        <taxon>Pseudomonadati</taxon>
        <taxon>Thermomicrobiota</taxon>
        <taxon>Thermomicrobia</taxon>
        <taxon>Thermomicrobiales</taxon>
        <taxon>environmental samples</taxon>
    </lineage>
</organism>
<proteinExistence type="inferred from homology"/>
<dbReference type="InterPro" id="IPR012675">
    <property type="entry name" value="Beta-grasp_dom_sf"/>
</dbReference>
<protein>
    <recommendedName>
        <fullName evidence="3">Molybdopterin synthase sulfur carrier subunit</fullName>
    </recommendedName>
</protein>
<name>A0A6J4U7K2_9BACT</name>
<dbReference type="SUPFAM" id="SSF54285">
    <property type="entry name" value="MoaD/ThiS"/>
    <property type="match status" value="1"/>
</dbReference>
<dbReference type="PANTHER" id="PTHR33359:SF1">
    <property type="entry name" value="MOLYBDOPTERIN SYNTHASE SULFUR CARRIER SUBUNIT"/>
    <property type="match status" value="1"/>
</dbReference>
<dbReference type="AlphaFoldDB" id="A0A6J4U7K2"/>
<dbReference type="GO" id="GO:0006777">
    <property type="term" value="P:Mo-molybdopterin cofactor biosynthetic process"/>
    <property type="evidence" value="ECO:0007669"/>
    <property type="project" value="InterPro"/>
</dbReference>
<dbReference type="InterPro" id="IPR003749">
    <property type="entry name" value="ThiS/MoaD-like"/>
</dbReference>
<evidence type="ECO:0000313" key="5">
    <source>
        <dbReference type="EMBL" id="CAA9543153.1"/>
    </source>
</evidence>
<dbReference type="EMBL" id="CADCWE010000134">
    <property type="protein sequence ID" value="CAA9543153.1"/>
    <property type="molecule type" value="Genomic_DNA"/>
</dbReference>
<accession>A0A6J4U7K2</accession>